<accession>A0ABT9US38</accession>
<protein>
    <submittedName>
        <fullName evidence="1">Transcriptional regulator</fullName>
    </submittedName>
</protein>
<sequence length="159" mass="18470">MKSVKENIMSNLKLIKSMAEEGKTDKEIAEIVGVSYSTWKKYKAEYPEIKDTILEAKDTRDQEVEKALFKNCTGYNYYEEVPTKIKKEVMAEDGQTVLIQEDVKISKVKKYKGPELAAQKYYLNNRKKAQWKEDPAKIDIDKKGLKLKEKEIKAKIIEI</sequence>
<dbReference type="Proteomes" id="UP001228504">
    <property type="component" value="Unassembled WGS sequence"/>
</dbReference>
<dbReference type="RefSeq" id="WP_307484186.1">
    <property type="nucleotide sequence ID" value="NZ_JAUSUF010000002.1"/>
</dbReference>
<organism evidence="1 2">
    <name type="scientific">Eubacterium multiforme</name>
    <dbReference type="NCBI Taxonomy" id="83339"/>
    <lineage>
        <taxon>Bacteria</taxon>
        <taxon>Bacillati</taxon>
        <taxon>Bacillota</taxon>
        <taxon>Clostridia</taxon>
        <taxon>Eubacteriales</taxon>
        <taxon>Eubacteriaceae</taxon>
        <taxon>Eubacterium</taxon>
    </lineage>
</organism>
<comment type="caution">
    <text evidence="1">The sequence shown here is derived from an EMBL/GenBank/DDBJ whole genome shotgun (WGS) entry which is preliminary data.</text>
</comment>
<dbReference type="EMBL" id="JAUSUF010000002">
    <property type="protein sequence ID" value="MDQ0149136.1"/>
    <property type="molecule type" value="Genomic_DNA"/>
</dbReference>
<proteinExistence type="predicted"/>
<evidence type="ECO:0000313" key="1">
    <source>
        <dbReference type="EMBL" id="MDQ0149136.1"/>
    </source>
</evidence>
<name>A0ABT9US38_9FIRM</name>
<evidence type="ECO:0000313" key="2">
    <source>
        <dbReference type="Proteomes" id="UP001228504"/>
    </source>
</evidence>
<reference evidence="1 2" key="1">
    <citation type="submission" date="2023-07" db="EMBL/GenBank/DDBJ databases">
        <title>Genomic Encyclopedia of Type Strains, Phase IV (KMG-IV): sequencing the most valuable type-strain genomes for metagenomic binning, comparative biology and taxonomic classification.</title>
        <authorList>
            <person name="Goeker M."/>
        </authorList>
    </citation>
    <scope>NUCLEOTIDE SEQUENCE [LARGE SCALE GENOMIC DNA]</scope>
    <source>
        <strain evidence="1 2">DSM 20694</strain>
    </source>
</reference>
<gene>
    <name evidence="1" type="ORF">J2S18_001066</name>
</gene>
<keyword evidence="2" id="KW-1185">Reference proteome</keyword>